<proteinExistence type="predicted"/>
<dbReference type="EMBL" id="PDCK01000044">
    <property type="protein sequence ID" value="PRQ24354.1"/>
    <property type="molecule type" value="Genomic_DNA"/>
</dbReference>
<accession>A0A2P6PR00</accession>
<evidence type="ECO:0000313" key="1">
    <source>
        <dbReference type="EMBL" id="PRQ24354.1"/>
    </source>
</evidence>
<dbReference type="AlphaFoldDB" id="A0A2P6PR00"/>
<gene>
    <name evidence="1" type="ORF">RchiOBHm_Chr6g0271511</name>
</gene>
<dbReference type="Proteomes" id="UP000238479">
    <property type="component" value="Chromosome 6"/>
</dbReference>
<protein>
    <submittedName>
        <fullName evidence="1">Uncharacterized protein</fullName>
    </submittedName>
</protein>
<comment type="caution">
    <text evidence="1">The sequence shown here is derived from an EMBL/GenBank/DDBJ whole genome shotgun (WGS) entry which is preliminary data.</text>
</comment>
<dbReference type="Gramene" id="PRQ24354">
    <property type="protein sequence ID" value="PRQ24354"/>
    <property type="gene ID" value="RchiOBHm_Chr6g0271511"/>
</dbReference>
<name>A0A2P6PR00_ROSCH</name>
<sequence>MGNQGKTSNRLQKDYPVLLYLLSVKIENEKFVRLYFSLLAIVVLRKLIGGSSLVL</sequence>
<evidence type="ECO:0000313" key="2">
    <source>
        <dbReference type="Proteomes" id="UP000238479"/>
    </source>
</evidence>
<keyword evidence="2" id="KW-1185">Reference proteome</keyword>
<reference evidence="1 2" key="1">
    <citation type="journal article" date="2018" name="Nat. Genet.">
        <title>The Rosa genome provides new insights in the design of modern roses.</title>
        <authorList>
            <person name="Bendahmane M."/>
        </authorList>
    </citation>
    <scope>NUCLEOTIDE SEQUENCE [LARGE SCALE GENOMIC DNA]</scope>
    <source>
        <strain evidence="2">cv. Old Blush</strain>
    </source>
</reference>
<organism evidence="1 2">
    <name type="scientific">Rosa chinensis</name>
    <name type="common">China rose</name>
    <dbReference type="NCBI Taxonomy" id="74649"/>
    <lineage>
        <taxon>Eukaryota</taxon>
        <taxon>Viridiplantae</taxon>
        <taxon>Streptophyta</taxon>
        <taxon>Embryophyta</taxon>
        <taxon>Tracheophyta</taxon>
        <taxon>Spermatophyta</taxon>
        <taxon>Magnoliopsida</taxon>
        <taxon>eudicotyledons</taxon>
        <taxon>Gunneridae</taxon>
        <taxon>Pentapetalae</taxon>
        <taxon>rosids</taxon>
        <taxon>fabids</taxon>
        <taxon>Rosales</taxon>
        <taxon>Rosaceae</taxon>
        <taxon>Rosoideae</taxon>
        <taxon>Rosoideae incertae sedis</taxon>
        <taxon>Rosa</taxon>
    </lineage>
</organism>